<dbReference type="Proteomes" id="UP000199598">
    <property type="component" value="Unassembled WGS sequence"/>
</dbReference>
<evidence type="ECO:0000259" key="4">
    <source>
        <dbReference type="Pfam" id="PF00535"/>
    </source>
</evidence>
<dbReference type="SUPFAM" id="SSF53448">
    <property type="entry name" value="Nucleotide-diphospho-sugar transferases"/>
    <property type="match status" value="1"/>
</dbReference>
<evidence type="ECO:0000313" key="6">
    <source>
        <dbReference type="Proteomes" id="UP000199598"/>
    </source>
</evidence>
<feature type="domain" description="Glycosyltransferase 2-like" evidence="4">
    <location>
        <begin position="4"/>
        <end position="164"/>
    </location>
</feature>
<dbReference type="GO" id="GO:0016740">
    <property type="term" value="F:transferase activity"/>
    <property type="evidence" value="ECO:0007669"/>
    <property type="project" value="UniProtKB-KW"/>
</dbReference>
<evidence type="ECO:0000256" key="3">
    <source>
        <dbReference type="ARBA" id="ARBA00022679"/>
    </source>
</evidence>
<evidence type="ECO:0000256" key="1">
    <source>
        <dbReference type="ARBA" id="ARBA00006739"/>
    </source>
</evidence>
<dbReference type="Gene3D" id="3.90.550.10">
    <property type="entry name" value="Spore Coat Polysaccharide Biosynthesis Protein SpsA, Chain A"/>
    <property type="match status" value="1"/>
</dbReference>
<protein>
    <submittedName>
        <fullName evidence="5">Glycosyl transferase family 2</fullName>
    </submittedName>
</protein>
<dbReference type="InterPro" id="IPR050834">
    <property type="entry name" value="Glycosyltransf_2"/>
</dbReference>
<accession>A0A1I4EJ58</accession>
<proteinExistence type="inferred from homology"/>
<dbReference type="EMBL" id="FOSK01000015">
    <property type="protein sequence ID" value="SFL05765.1"/>
    <property type="molecule type" value="Genomic_DNA"/>
</dbReference>
<dbReference type="InterPro" id="IPR029044">
    <property type="entry name" value="Nucleotide-diphossugar_trans"/>
</dbReference>
<dbReference type="PANTHER" id="PTHR43685:SF5">
    <property type="entry name" value="GLYCOSYLTRANSFERASE EPSE-RELATED"/>
    <property type="match status" value="1"/>
</dbReference>
<dbReference type="InterPro" id="IPR001173">
    <property type="entry name" value="Glyco_trans_2-like"/>
</dbReference>
<keyword evidence="2" id="KW-0328">Glycosyltransferase</keyword>
<keyword evidence="6" id="KW-1185">Reference proteome</keyword>
<name>A0A1I4EJ58_9HYPH</name>
<organism evidence="5 6">
    <name type="scientific">Pseudovibrio ascidiaceicola</name>
    <dbReference type="NCBI Taxonomy" id="285279"/>
    <lineage>
        <taxon>Bacteria</taxon>
        <taxon>Pseudomonadati</taxon>
        <taxon>Pseudomonadota</taxon>
        <taxon>Alphaproteobacteria</taxon>
        <taxon>Hyphomicrobiales</taxon>
        <taxon>Stappiaceae</taxon>
        <taxon>Pseudovibrio</taxon>
    </lineage>
</organism>
<gene>
    <name evidence="5" type="ORF">SAMN04488518_11598</name>
</gene>
<keyword evidence="3 5" id="KW-0808">Transferase</keyword>
<sequence length="363" mass="42300">MEISVVLPVHNCGKYLLPALQSLKYQSFPHFEVLMINDHSSDGSEDVCADIATVDDRFKLLHSPHFGMAGALNFGITQASGVYIARMDGDDLCRPERFAKQIEFLKENPDISFLGTFADHINDHDKVTGSFEFPEDDFEIKAQLDRGQNTFVHPSMMMRRRALVELGGYREIFSICQDYDLWLRAQDRYSFANLPERLVAYRGFPDKRDLTNRFWKHFYITRLAEISVQQRRAGHRDPVDQMVDEFDLEAIDERLVRERLISARQDYYCNKKAFVDRKPLNSMDIDQVKAFLLNNKEKFNKKALGHAFGLLFDQAMRIEDTESAEILYKLQHEISKSRHLKSLLSKPNKFVKYALRKRLEEEA</sequence>
<comment type="caution">
    <text evidence="5">The sequence shown here is derived from an EMBL/GenBank/DDBJ whole genome shotgun (WGS) entry which is preliminary data.</text>
</comment>
<evidence type="ECO:0000256" key="2">
    <source>
        <dbReference type="ARBA" id="ARBA00022676"/>
    </source>
</evidence>
<comment type="similarity">
    <text evidence="1">Belongs to the glycosyltransferase 2 family.</text>
</comment>
<dbReference type="PANTHER" id="PTHR43685">
    <property type="entry name" value="GLYCOSYLTRANSFERASE"/>
    <property type="match status" value="1"/>
</dbReference>
<dbReference type="RefSeq" id="WP_093523202.1">
    <property type="nucleotide sequence ID" value="NZ_FOSK01000015.1"/>
</dbReference>
<reference evidence="5 6" key="1">
    <citation type="submission" date="2016-10" db="EMBL/GenBank/DDBJ databases">
        <authorList>
            <person name="Varghese N."/>
            <person name="Submissions S."/>
        </authorList>
    </citation>
    <scope>NUCLEOTIDE SEQUENCE [LARGE SCALE GENOMIC DNA]</scope>
    <source>
        <strain evidence="5 6">DSM 16392</strain>
    </source>
</reference>
<dbReference type="Pfam" id="PF00535">
    <property type="entry name" value="Glycos_transf_2"/>
    <property type="match status" value="1"/>
</dbReference>
<evidence type="ECO:0000313" key="5">
    <source>
        <dbReference type="EMBL" id="SFL05765.1"/>
    </source>
</evidence>